<organism evidence="1 2">
    <name type="scientific">Litorihabitans aurantiacus</name>
    <dbReference type="NCBI Taxonomy" id="1930061"/>
    <lineage>
        <taxon>Bacteria</taxon>
        <taxon>Bacillati</taxon>
        <taxon>Actinomycetota</taxon>
        <taxon>Actinomycetes</taxon>
        <taxon>Micrococcales</taxon>
        <taxon>Beutenbergiaceae</taxon>
        <taxon>Litorihabitans</taxon>
    </lineage>
</organism>
<dbReference type="RefSeq" id="WP_284249076.1">
    <property type="nucleotide sequence ID" value="NZ_BSUM01000001.1"/>
</dbReference>
<dbReference type="Proteomes" id="UP001157161">
    <property type="component" value="Unassembled WGS sequence"/>
</dbReference>
<evidence type="ECO:0000313" key="1">
    <source>
        <dbReference type="EMBL" id="GMA30444.1"/>
    </source>
</evidence>
<accession>A0AA37UHA7</accession>
<gene>
    <name evidence="1" type="ORF">GCM10025875_04360</name>
</gene>
<name>A0AA37UHA7_9MICO</name>
<comment type="caution">
    <text evidence="1">The sequence shown here is derived from an EMBL/GenBank/DDBJ whole genome shotgun (WGS) entry which is preliminary data.</text>
</comment>
<reference evidence="1" key="2">
    <citation type="submission" date="2023-02" db="EMBL/GenBank/DDBJ databases">
        <authorList>
            <person name="Sun Q."/>
            <person name="Mori K."/>
        </authorList>
    </citation>
    <scope>NUCLEOTIDE SEQUENCE</scope>
    <source>
        <strain evidence="1">NBRC 112290</strain>
    </source>
</reference>
<dbReference type="EMBL" id="BSUM01000001">
    <property type="protein sequence ID" value="GMA30444.1"/>
    <property type="molecule type" value="Genomic_DNA"/>
</dbReference>
<dbReference type="AlphaFoldDB" id="A0AA37UHA7"/>
<sequence length="107" mass="11402">MGDTFEAVSLGLLRDEMVLERLAQSPDGGRRATYRKVGGMFRGTVEMIVRPVDGDGGRSEVSWGYDVWFGRGPRALSRTAATVGCTLAAAVALARLAKLAEGEAGER</sequence>
<protein>
    <submittedName>
        <fullName evidence="1">Uncharacterized protein</fullName>
    </submittedName>
</protein>
<proteinExistence type="predicted"/>
<keyword evidence="2" id="KW-1185">Reference proteome</keyword>
<evidence type="ECO:0000313" key="2">
    <source>
        <dbReference type="Proteomes" id="UP001157161"/>
    </source>
</evidence>
<reference evidence="1" key="1">
    <citation type="journal article" date="2014" name="Int. J. Syst. Evol. Microbiol.">
        <title>Complete genome sequence of Corynebacterium casei LMG S-19264T (=DSM 44701T), isolated from a smear-ripened cheese.</title>
        <authorList>
            <consortium name="US DOE Joint Genome Institute (JGI-PGF)"/>
            <person name="Walter F."/>
            <person name="Albersmeier A."/>
            <person name="Kalinowski J."/>
            <person name="Ruckert C."/>
        </authorList>
    </citation>
    <scope>NUCLEOTIDE SEQUENCE</scope>
    <source>
        <strain evidence="1">NBRC 112290</strain>
    </source>
</reference>